<reference evidence="5 6" key="1">
    <citation type="submission" date="2022-06" db="EMBL/GenBank/DDBJ databases">
        <title>Roseomonas CN29.</title>
        <authorList>
            <person name="Cheng Y."/>
            <person name="He X."/>
        </authorList>
    </citation>
    <scope>NUCLEOTIDE SEQUENCE [LARGE SCALE GENOMIC DNA]</scope>
    <source>
        <strain evidence="5 6">CN29</strain>
    </source>
</reference>
<dbReference type="InterPro" id="IPR046335">
    <property type="entry name" value="LacI/GalR-like_sensor"/>
</dbReference>
<dbReference type="SUPFAM" id="SSF53822">
    <property type="entry name" value="Periplasmic binding protein-like I"/>
    <property type="match status" value="1"/>
</dbReference>
<evidence type="ECO:0000256" key="1">
    <source>
        <dbReference type="ARBA" id="ARBA00023015"/>
    </source>
</evidence>
<dbReference type="PROSITE" id="PS50932">
    <property type="entry name" value="HTH_LACI_2"/>
    <property type="match status" value="1"/>
</dbReference>
<dbReference type="SUPFAM" id="SSF47413">
    <property type="entry name" value="lambda repressor-like DNA-binding domains"/>
    <property type="match status" value="1"/>
</dbReference>
<evidence type="ECO:0000256" key="3">
    <source>
        <dbReference type="ARBA" id="ARBA00023163"/>
    </source>
</evidence>
<feature type="domain" description="HTH lacI-type" evidence="4">
    <location>
        <begin position="11"/>
        <end position="65"/>
    </location>
</feature>
<dbReference type="PANTHER" id="PTHR30146">
    <property type="entry name" value="LACI-RELATED TRANSCRIPTIONAL REPRESSOR"/>
    <property type="match status" value="1"/>
</dbReference>
<proteinExistence type="predicted"/>
<name>A0ABT1X8J9_9PROT</name>
<dbReference type="PANTHER" id="PTHR30146:SF138">
    <property type="entry name" value="TRANSCRIPTIONAL REGULATORY PROTEIN"/>
    <property type="match status" value="1"/>
</dbReference>
<dbReference type="EMBL" id="JANJOU010000021">
    <property type="protein sequence ID" value="MCR0984435.1"/>
    <property type="molecule type" value="Genomic_DNA"/>
</dbReference>
<dbReference type="Gene3D" id="1.10.260.40">
    <property type="entry name" value="lambda repressor-like DNA-binding domains"/>
    <property type="match status" value="1"/>
</dbReference>
<dbReference type="Pfam" id="PF13377">
    <property type="entry name" value="Peripla_BP_3"/>
    <property type="match status" value="1"/>
</dbReference>
<keyword evidence="2" id="KW-0238">DNA-binding</keyword>
<protein>
    <submittedName>
        <fullName evidence="5">LacI family transcriptional regulator</fullName>
    </submittedName>
</protein>
<comment type="caution">
    <text evidence="5">The sequence shown here is derived from an EMBL/GenBank/DDBJ whole genome shotgun (WGS) entry which is preliminary data.</text>
</comment>
<dbReference type="PRINTS" id="PR00036">
    <property type="entry name" value="HTHLACI"/>
</dbReference>
<dbReference type="Proteomes" id="UP001524642">
    <property type="component" value="Unassembled WGS sequence"/>
</dbReference>
<dbReference type="SMART" id="SM00354">
    <property type="entry name" value="HTH_LACI"/>
    <property type="match status" value="1"/>
</dbReference>
<gene>
    <name evidence="5" type="ORF">NRP21_20465</name>
</gene>
<dbReference type="InterPro" id="IPR028082">
    <property type="entry name" value="Peripla_BP_I"/>
</dbReference>
<dbReference type="InterPro" id="IPR010982">
    <property type="entry name" value="Lambda_DNA-bd_dom_sf"/>
</dbReference>
<evidence type="ECO:0000313" key="6">
    <source>
        <dbReference type="Proteomes" id="UP001524642"/>
    </source>
</evidence>
<dbReference type="PROSITE" id="PS00356">
    <property type="entry name" value="HTH_LACI_1"/>
    <property type="match status" value="1"/>
</dbReference>
<organism evidence="5 6">
    <name type="scientific">Roseomonas populi</name>
    <dbReference type="NCBI Taxonomy" id="3121582"/>
    <lineage>
        <taxon>Bacteria</taxon>
        <taxon>Pseudomonadati</taxon>
        <taxon>Pseudomonadota</taxon>
        <taxon>Alphaproteobacteria</taxon>
        <taxon>Acetobacterales</taxon>
        <taxon>Roseomonadaceae</taxon>
        <taxon>Roseomonas</taxon>
    </lineage>
</organism>
<dbReference type="Pfam" id="PF00356">
    <property type="entry name" value="LacI"/>
    <property type="match status" value="1"/>
</dbReference>
<evidence type="ECO:0000313" key="5">
    <source>
        <dbReference type="EMBL" id="MCR0984435.1"/>
    </source>
</evidence>
<sequence>MSAPPGPLGKVTVREVASAAGVSIATVSRVLNQPALVQPGKREAVERAMAALDYIPNRQARSLISQRSGSIGLLVPTIANPLFAPVIGAIERVLDAAGYALLIHCTHRDPERQHRQVRHLVERGVDGLIITGAPIGPELAALLRRTGTPVIVQDALLEPAGAPAVAFDNAGAMAAAVRHLHGRGHRAIALLSGPVHNTAAVAERFGGAEREIRALGLELPEAWRVLTADYDNAAVREGASRLLSCGRLPTAVACTGDILALGLVAECQARGLDVPRDLSVTGCGDTDLGHYVEPALTTVRLPWDRMGEAAVEGLLALIEGRRADPLTVLPHTLVERRSVLPPRPGPSPKAS</sequence>
<keyword evidence="3" id="KW-0804">Transcription</keyword>
<evidence type="ECO:0000259" key="4">
    <source>
        <dbReference type="PROSITE" id="PS50932"/>
    </source>
</evidence>
<dbReference type="RefSeq" id="WP_257718091.1">
    <property type="nucleotide sequence ID" value="NZ_JANJOU010000021.1"/>
</dbReference>
<keyword evidence="1" id="KW-0805">Transcription regulation</keyword>
<evidence type="ECO:0000256" key="2">
    <source>
        <dbReference type="ARBA" id="ARBA00023125"/>
    </source>
</evidence>
<dbReference type="Gene3D" id="3.40.50.2300">
    <property type="match status" value="2"/>
</dbReference>
<keyword evidence="6" id="KW-1185">Reference proteome</keyword>
<accession>A0ABT1X8J9</accession>
<dbReference type="CDD" id="cd01392">
    <property type="entry name" value="HTH_LacI"/>
    <property type="match status" value="1"/>
</dbReference>
<dbReference type="InterPro" id="IPR000843">
    <property type="entry name" value="HTH_LacI"/>
</dbReference>